<evidence type="ECO:0000313" key="10">
    <source>
        <dbReference type="Proteomes" id="UP000739538"/>
    </source>
</evidence>
<evidence type="ECO:0000256" key="3">
    <source>
        <dbReference type="ARBA" id="ARBA00022679"/>
    </source>
</evidence>
<dbReference type="PROSITE" id="PS50885">
    <property type="entry name" value="HAMP"/>
    <property type="match status" value="1"/>
</dbReference>
<dbReference type="GO" id="GO:0016020">
    <property type="term" value="C:membrane"/>
    <property type="evidence" value="ECO:0007669"/>
    <property type="project" value="InterPro"/>
</dbReference>
<name>A0A956NGP4_UNCEI</name>
<proteinExistence type="predicted"/>
<dbReference type="EC" id="2.7.13.3" evidence="2"/>
<evidence type="ECO:0000256" key="2">
    <source>
        <dbReference type="ARBA" id="ARBA00012438"/>
    </source>
</evidence>
<dbReference type="InterPro" id="IPR050980">
    <property type="entry name" value="2C_sensor_his_kinase"/>
</dbReference>
<evidence type="ECO:0000256" key="5">
    <source>
        <dbReference type="ARBA" id="ARBA00022777"/>
    </source>
</evidence>
<dbReference type="PANTHER" id="PTHR44936:SF10">
    <property type="entry name" value="SENSOR PROTEIN RSTB"/>
    <property type="match status" value="1"/>
</dbReference>
<evidence type="ECO:0000259" key="8">
    <source>
        <dbReference type="PROSITE" id="PS50885"/>
    </source>
</evidence>
<dbReference type="SMART" id="SM00304">
    <property type="entry name" value="HAMP"/>
    <property type="match status" value="1"/>
</dbReference>
<dbReference type="PANTHER" id="PTHR44936">
    <property type="entry name" value="SENSOR PROTEIN CREC"/>
    <property type="match status" value="1"/>
</dbReference>
<sequence length="290" mass="32482">MKLIVKFNLVFVLVFLLGLVAAGYVSRNLLQENAREEIAQNARLVMEAALATRSYTSTQVQPLLAERMQHEFLPQSVPAYSATEVFHSLRETFPEYSYKEATLNPTNPRDRATDWETDIVNHFRNDPAADEVVGERDTPSGGSFFIARPIQVKSESCLTCHTTVEAAPPTMVDLYGPANGFGWQMNEIIGAQIVSVPTDVPLARANAAFRTFMTSLTLVFAFIFIVLNFMLYFLVIRPVTRLSGVADSVSRGELGTPEYEVRARDEIGVLSESFNRMRKSLVQAMRMLEE</sequence>
<comment type="catalytic activity">
    <reaction evidence="1">
        <text>ATP + protein L-histidine = ADP + protein N-phospho-L-histidine.</text>
        <dbReference type="EC" id="2.7.13.3"/>
    </reaction>
</comment>
<dbReference type="Gene3D" id="6.10.340.10">
    <property type="match status" value="1"/>
</dbReference>
<dbReference type="Proteomes" id="UP000739538">
    <property type="component" value="Unassembled WGS sequence"/>
</dbReference>
<dbReference type="Pfam" id="PF11845">
    <property type="entry name" value="Tll0287-like"/>
    <property type="match status" value="1"/>
</dbReference>
<keyword evidence="7" id="KW-0812">Transmembrane</keyword>
<evidence type="ECO:0000256" key="4">
    <source>
        <dbReference type="ARBA" id="ARBA00022741"/>
    </source>
</evidence>
<feature type="transmembrane region" description="Helical" evidence="7">
    <location>
        <begin position="212"/>
        <end position="235"/>
    </location>
</feature>
<comment type="caution">
    <text evidence="9">The sequence shown here is derived from an EMBL/GenBank/DDBJ whole genome shotgun (WGS) entry which is preliminary data.</text>
</comment>
<dbReference type="AlphaFoldDB" id="A0A956NGP4"/>
<keyword evidence="4" id="KW-0547">Nucleotide-binding</keyword>
<evidence type="ECO:0000313" key="9">
    <source>
        <dbReference type="EMBL" id="MCA9758619.1"/>
    </source>
</evidence>
<dbReference type="CDD" id="cd06225">
    <property type="entry name" value="HAMP"/>
    <property type="match status" value="1"/>
</dbReference>
<protein>
    <recommendedName>
        <fullName evidence="2">histidine kinase</fullName>
        <ecNumber evidence="2">2.7.13.3</ecNumber>
    </recommendedName>
</protein>
<dbReference type="GO" id="GO:0007165">
    <property type="term" value="P:signal transduction"/>
    <property type="evidence" value="ECO:0007669"/>
    <property type="project" value="InterPro"/>
</dbReference>
<dbReference type="GO" id="GO:0005524">
    <property type="term" value="F:ATP binding"/>
    <property type="evidence" value="ECO:0007669"/>
    <property type="project" value="UniProtKB-KW"/>
</dbReference>
<feature type="domain" description="HAMP" evidence="8">
    <location>
        <begin position="233"/>
        <end position="286"/>
    </location>
</feature>
<dbReference type="SUPFAM" id="SSF158472">
    <property type="entry name" value="HAMP domain-like"/>
    <property type="match status" value="1"/>
</dbReference>
<keyword evidence="6" id="KW-0067">ATP-binding</keyword>
<dbReference type="GO" id="GO:0004673">
    <property type="term" value="F:protein histidine kinase activity"/>
    <property type="evidence" value="ECO:0007669"/>
    <property type="project" value="UniProtKB-EC"/>
</dbReference>
<reference evidence="9" key="2">
    <citation type="journal article" date="2021" name="Microbiome">
        <title>Successional dynamics and alternative stable states in a saline activated sludge microbial community over 9 years.</title>
        <authorList>
            <person name="Wang Y."/>
            <person name="Ye J."/>
            <person name="Ju F."/>
            <person name="Liu L."/>
            <person name="Boyd J.A."/>
            <person name="Deng Y."/>
            <person name="Parks D.H."/>
            <person name="Jiang X."/>
            <person name="Yin X."/>
            <person name="Woodcroft B.J."/>
            <person name="Tyson G.W."/>
            <person name="Hugenholtz P."/>
            <person name="Polz M.F."/>
            <person name="Zhang T."/>
        </authorList>
    </citation>
    <scope>NUCLEOTIDE SEQUENCE</scope>
    <source>
        <strain evidence="9">HKST-UBA02</strain>
    </source>
</reference>
<keyword evidence="7" id="KW-0472">Membrane</keyword>
<accession>A0A956NGP4</accession>
<evidence type="ECO:0000256" key="1">
    <source>
        <dbReference type="ARBA" id="ARBA00000085"/>
    </source>
</evidence>
<evidence type="ECO:0000256" key="6">
    <source>
        <dbReference type="ARBA" id="ARBA00022840"/>
    </source>
</evidence>
<keyword evidence="3" id="KW-0808">Transferase</keyword>
<dbReference type="EMBL" id="JAGQHS010000192">
    <property type="protein sequence ID" value="MCA9758619.1"/>
    <property type="molecule type" value="Genomic_DNA"/>
</dbReference>
<keyword evidence="7" id="KW-1133">Transmembrane helix</keyword>
<reference evidence="9" key="1">
    <citation type="submission" date="2020-04" db="EMBL/GenBank/DDBJ databases">
        <authorList>
            <person name="Zhang T."/>
        </authorList>
    </citation>
    <scope>NUCLEOTIDE SEQUENCE</scope>
    <source>
        <strain evidence="9">HKST-UBA02</strain>
    </source>
</reference>
<gene>
    <name evidence="9" type="ORF">KDA27_22675</name>
</gene>
<keyword evidence="5" id="KW-0418">Kinase</keyword>
<organism evidence="9 10">
    <name type="scientific">Eiseniibacteriota bacterium</name>
    <dbReference type="NCBI Taxonomy" id="2212470"/>
    <lineage>
        <taxon>Bacteria</taxon>
        <taxon>Candidatus Eiseniibacteriota</taxon>
    </lineage>
</organism>
<evidence type="ECO:0000256" key="7">
    <source>
        <dbReference type="SAM" id="Phobius"/>
    </source>
</evidence>
<dbReference type="InterPro" id="IPR021796">
    <property type="entry name" value="Tll0287-like_dom"/>
</dbReference>
<dbReference type="InterPro" id="IPR003660">
    <property type="entry name" value="HAMP_dom"/>
</dbReference>
<dbReference type="Pfam" id="PF00672">
    <property type="entry name" value="HAMP"/>
    <property type="match status" value="1"/>
</dbReference>